<keyword evidence="1" id="KW-0378">Hydrolase</keyword>
<dbReference type="InterPro" id="IPR051454">
    <property type="entry name" value="RNA/ubiquinone_mod_enzymes"/>
</dbReference>
<protein>
    <submittedName>
        <fullName evidence="1">Collagenase-like PrtC family protease</fullName>
    </submittedName>
</protein>
<dbReference type="RefSeq" id="WP_066448507.1">
    <property type="nucleotide sequence ID" value="NZ_JANKBF010000001.1"/>
</dbReference>
<evidence type="ECO:0000313" key="2">
    <source>
        <dbReference type="Proteomes" id="UP000295515"/>
    </source>
</evidence>
<dbReference type="AlphaFoldDB" id="A0A4R3Z7V8"/>
<gene>
    <name evidence="1" type="ORF">EDD60_10175</name>
</gene>
<comment type="caution">
    <text evidence="1">The sequence shown here is derived from an EMBL/GenBank/DDBJ whole genome shotgun (WGS) entry which is preliminary data.</text>
</comment>
<dbReference type="Pfam" id="PF01136">
    <property type="entry name" value="Peptidase_U32"/>
    <property type="match status" value="1"/>
</dbReference>
<keyword evidence="1" id="KW-0645">Protease</keyword>
<dbReference type="GeneID" id="98913904"/>
<dbReference type="PANTHER" id="PTHR30217">
    <property type="entry name" value="PEPTIDASE U32 FAMILY"/>
    <property type="match status" value="1"/>
</dbReference>
<accession>A0A4R3Z7V8</accession>
<reference evidence="1 2" key="1">
    <citation type="submission" date="2019-03" db="EMBL/GenBank/DDBJ databases">
        <title>Genomic Encyclopedia of Type Strains, Phase IV (KMG-IV): sequencing the most valuable type-strain genomes for metagenomic binning, comparative biology and taxonomic classification.</title>
        <authorList>
            <person name="Goeker M."/>
        </authorList>
    </citation>
    <scope>NUCLEOTIDE SEQUENCE [LARGE SCALE GENOMIC DNA]</scope>
    <source>
        <strain evidence="1 2">DSM 29487</strain>
    </source>
</reference>
<dbReference type="GO" id="GO:0006508">
    <property type="term" value="P:proteolysis"/>
    <property type="evidence" value="ECO:0007669"/>
    <property type="project" value="UniProtKB-KW"/>
</dbReference>
<name>A0A4R3Z7V8_9FIRM</name>
<dbReference type="InterPro" id="IPR001539">
    <property type="entry name" value="Peptidase_U32"/>
</dbReference>
<sequence length="310" mass="36164">MKIVLSLNDQKRLYDYIDMGIDTFVLGGKYSFHCPYVFSLDEIASLTQKYPQCIFYVAVNALYDQHDIKDVEDYIKALSQMNIHGLLFQDYGVLQIVKDYQYHFDMMYSPETLNTNACTLNVLKSQGVTSAFLSRVIPLQEQLAICHDVKMPLMLQAHGVEYIAASKRELLSNYQAASGLSFQNNGIDHLTLKAKNSDYLLRIFEDEKGTHIFSDARLYTLDLLNQIHEFDYLYIETLMMNNEEAIEIASLYSDALKSYKQGTYDRDIKEYMDLLYRLKTPLDRGFLFDQTVYKLEDMRKMDNEKRESNR</sequence>
<evidence type="ECO:0000313" key="1">
    <source>
        <dbReference type="EMBL" id="TCW02774.1"/>
    </source>
</evidence>
<dbReference type="EMBL" id="SMCQ01000001">
    <property type="protein sequence ID" value="TCW02774.1"/>
    <property type="molecule type" value="Genomic_DNA"/>
</dbReference>
<dbReference type="Proteomes" id="UP000295515">
    <property type="component" value="Unassembled WGS sequence"/>
</dbReference>
<keyword evidence="2" id="KW-1185">Reference proteome</keyword>
<organism evidence="1 2">
    <name type="scientific">Longibaculum muris</name>
    <dbReference type="NCBI Taxonomy" id="1796628"/>
    <lineage>
        <taxon>Bacteria</taxon>
        <taxon>Bacillati</taxon>
        <taxon>Bacillota</taxon>
        <taxon>Erysipelotrichia</taxon>
        <taxon>Erysipelotrichales</taxon>
        <taxon>Coprobacillaceae</taxon>
        <taxon>Longibaculum</taxon>
    </lineage>
</organism>
<dbReference type="GO" id="GO:0008233">
    <property type="term" value="F:peptidase activity"/>
    <property type="evidence" value="ECO:0007669"/>
    <property type="project" value="UniProtKB-KW"/>
</dbReference>
<proteinExistence type="predicted"/>
<dbReference type="PANTHER" id="PTHR30217:SF12">
    <property type="entry name" value="U32 FAMILY PEPTIDASE"/>
    <property type="match status" value="1"/>
</dbReference>